<keyword evidence="4" id="KW-1185">Reference proteome</keyword>
<keyword evidence="2" id="KW-0472">Membrane</keyword>
<dbReference type="InterPro" id="IPR011990">
    <property type="entry name" value="TPR-like_helical_dom_sf"/>
</dbReference>
<dbReference type="AlphaFoldDB" id="A0A5B9MH16"/>
<gene>
    <name evidence="3" type="ORF">Mal15_29020</name>
</gene>
<evidence type="ECO:0000256" key="2">
    <source>
        <dbReference type="SAM" id="Phobius"/>
    </source>
</evidence>
<dbReference type="SMART" id="SM00028">
    <property type="entry name" value="TPR"/>
    <property type="match status" value="4"/>
</dbReference>
<dbReference type="SUPFAM" id="SSF48452">
    <property type="entry name" value="TPR-like"/>
    <property type="match status" value="2"/>
</dbReference>
<accession>A0A5B9MH16</accession>
<sequence>MFRTEVLWVSVFLAIGAVGGLVYNWPSEPQVDIDSPAEQIPPPATETSGQAAAEQLSPFAAEDFDGAVRDDPQAPPASSATVAGIWNDVRPSAQRSQPIDFGVLELGDRLLAGGNSVGAVKHYSKLWQQANLPVDVAVLIRLGLASELAGLHEQAEKHYHSAIRVAEKGSVQQLASLLGLARLWESQGQLGEAISLLSELFLVYSHDGYPKIIRQTIVHQLADCLQRRLLANEVVVEALQKEPMEYHWVPVAVDSMLALADWESPDGVPVNPGSGLKLLQNYEGDVSLVLVQAHLSGVSVLKLISELQRLSGLQITVTEKAKSSLVGRLANVNAPVMAVSLLLDQALESMELSWSQSEGGVTIMAREELTTRDLASYDLARTQRMLQRVQLDYLEGVERVAAIMNDGNNVRLSGGWDLAADKYRAAREAGPAHELNADLYFNEASLSMVRGDSLNALHASYMALDQTLSPALQAEVYAMIADLELEFGQMSKSITAASRGMRRADDPVVLARTAMTLARGYLLTGDPYSANSVLFDVSADLAGGPLERLASVFSSYARFQHVGPKHGLQDEGQRVVLALAALQPQDIVSFADSLIVSKAYSSVGLRSKAIGNLSAALENAPPGYWNERIRLQLAEMYYESLDLDQANTTIESFGTVSADLLPEVLYLHASVQLDMGNLEQSEIICRRILAMQVDQSIQSDALEKLGETLQKSGDHYAAALCFAGLLPETEGNASSGNDATTVTP</sequence>
<dbReference type="Proteomes" id="UP000321353">
    <property type="component" value="Chromosome"/>
</dbReference>
<keyword evidence="2" id="KW-1133">Transmembrane helix</keyword>
<keyword evidence="2" id="KW-0812">Transmembrane</keyword>
<evidence type="ECO:0000313" key="3">
    <source>
        <dbReference type="EMBL" id="QEF98845.1"/>
    </source>
</evidence>
<dbReference type="Gene3D" id="1.25.40.10">
    <property type="entry name" value="Tetratricopeptide repeat domain"/>
    <property type="match status" value="2"/>
</dbReference>
<evidence type="ECO:0000313" key="4">
    <source>
        <dbReference type="Proteomes" id="UP000321353"/>
    </source>
</evidence>
<organism evidence="3 4">
    <name type="scientific">Stieleria maiorica</name>
    <dbReference type="NCBI Taxonomy" id="2795974"/>
    <lineage>
        <taxon>Bacteria</taxon>
        <taxon>Pseudomonadati</taxon>
        <taxon>Planctomycetota</taxon>
        <taxon>Planctomycetia</taxon>
        <taxon>Pirellulales</taxon>
        <taxon>Pirellulaceae</taxon>
        <taxon>Stieleria</taxon>
    </lineage>
</organism>
<reference evidence="3 4" key="1">
    <citation type="submission" date="2019-02" db="EMBL/GenBank/DDBJ databases">
        <title>Planctomycetal bacteria perform biofilm scaping via a novel small molecule.</title>
        <authorList>
            <person name="Jeske O."/>
            <person name="Boedeker C."/>
            <person name="Wiegand S."/>
            <person name="Breitling P."/>
            <person name="Kallscheuer N."/>
            <person name="Jogler M."/>
            <person name="Rohde M."/>
            <person name="Petersen J."/>
            <person name="Medema M.H."/>
            <person name="Surup F."/>
            <person name="Jogler C."/>
        </authorList>
    </citation>
    <scope>NUCLEOTIDE SEQUENCE [LARGE SCALE GENOMIC DNA]</scope>
    <source>
        <strain evidence="3 4">Mal15</strain>
    </source>
</reference>
<name>A0A5B9MH16_9BACT</name>
<protein>
    <recommendedName>
        <fullName evidence="5">Tetratricopeptide repeat protein</fullName>
    </recommendedName>
</protein>
<dbReference type="RefSeq" id="WP_147868329.1">
    <property type="nucleotide sequence ID" value="NZ_CP036264.1"/>
</dbReference>
<dbReference type="KEGG" id="smam:Mal15_29020"/>
<proteinExistence type="predicted"/>
<evidence type="ECO:0008006" key="5">
    <source>
        <dbReference type="Google" id="ProtNLM"/>
    </source>
</evidence>
<dbReference type="EMBL" id="CP036264">
    <property type="protein sequence ID" value="QEF98845.1"/>
    <property type="molecule type" value="Genomic_DNA"/>
</dbReference>
<feature type="transmembrane region" description="Helical" evidence="2">
    <location>
        <begin position="7"/>
        <end position="25"/>
    </location>
</feature>
<dbReference type="InterPro" id="IPR019734">
    <property type="entry name" value="TPR_rpt"/>
</dbReference>
<evidence type="ECO:0000256" key="1">
    <source>
        <dbReference type="SAM" id="MobiDB-lite"/>
    </source>
</evidence>
<feature type="region of interest" description="Disordered" evidence="1">
    <location>
        <begin position="33"/>
        <end position="52"/>
    </location>
</feature>